<dbReference type="OrthoDB" id="2645206at2759"/>
<evidence type="ECO:0000313" key="3">
    <source>
        <dbReference type="Proteomes" id="UP000683000"/>
    </source>
</evidence>
<dbReference type="AlphaFoldDB" id="A0A8I3A665"/>
<organism evidence="2 3">
    <name type="scientific">Boletus reticuloceps</name>
    <dbReference type="NCBI Taxonomy" id="495285"/>
    <lineage>
        <taxon>Eukaryota</taxon>
        <taxon>Fungi</taxon>
        <taxon>Dikarya</taxon>
        <taxon>Basidiomycota</taxon>
        <taxon>Agaricomycotina</taxon>
        <taxon>Agaricomycetes</taxon>
        <taxon>Agaricomycetidae</taxon>
        <taxon>Boletales</taxon>
        <taxon>Boletineae</taxon>
        <taxon>Boletaceae</taxon>
        <taxon>Boletoideae</taxon>
        <taxon>Boletus</taxon>
    </lineage>
</organism>
<gene>
    <name evidence="2" type="ORF">JVT61DRAFT_7201</name>
</gene>
<protein>
    <submittedName>
        <fullName evidence="2">Uncharacterized protein</fullName>
    </submittedName>
</protein>
<dbReference type="EMBL" id="JAGFBS010000025">
    <property type="protein sequence ID" value="KAG6372796.1"/>
    <property type="molecule type" value="Genomic_DNA"/>
</dbReference>
<name>A0A8I3A665_9AGAM</name>
<reference evidence="2" key="1">
    <citation type="submission" date="2021-03" db="EMBL/GenBank/DDBJ databases">
        <title>Evolutionary innovations through gain and loss of genes in the ectomycorrhizal Boletales.</title>
        <authorList>
            <person name="Wu G."/>
            <person name="Miyauchi S."/>
            <person name="Morin E."/>
            <person name="Yang Z.-L."/>
            <person name="Xu J."/>
            <person name="Martin F.M."/>
        </authorList>
    </citation>
    <scope>NUCLEOTIDE SEQUENCE</scope>
    <source>
        <strain evidence="2">BR01</strain>
    </source>
</reference>
<keyword evidence="1" id="KW-0472">Membrane</keyword>
<dbReference type="Proteomes" id="UP000683000">
    <property type="component" value="Unassembled WGS sequence"/>
</dbReference>
<keyword evidence="1" id="KW-0812">Transmembrane</keyword>
<keyword evidence="3" id="KW-1185">Reference proteome</keyword>
<proteinExistence type="predicted"/>
<accession>A0A8I3A665</accession>
<evidence type="ECO:0000313" key="2">
    <source>
        <dbReference type="EMBL" id="KAG6372796.1"/>
    </source>
</evidence>
<sequence length="271" mass="30858">MFIPTVLTMPAHAIVGLLPNPSLLILGFLEFLILLSVILFNSKPRSPSSTYFSSEQPNVEDIQIIKTISILPSDVINMLLRYAATPTSLTAVPIHSVTCAHLTIDFATSYHLPLWIIVYWFEISHLHDTIRPPWVNAEQVLKQWSCLWRKASNPKGSQDLLQQAYMMLGSLPWSGFVLGFKTHEKINHLAAYMTQKWLSDVHEMQMLELLQVTIVNKWPPSRSKLKDHISMAISNQHLKQKNQDTKTQHRLAVHMAWMKPFILVSTQASAS</sequence>
<evidence type="ECO:0000256" key="1">
    <source>
        <dbReference type="SAM" id="Phobius"/>
    </source>
</evidence>
<comment type="caution">
    <text evidence="2">The sequence shown here is derived from an EMBL/GenBank/DDBJ whole genome shotgun (WGS) entry which is preliminary data.</text>
</comment>
<feature type="transmembrane region" description="Helical" evidence="1">
    <location>
        <begin position="23"/>
        <end position="40"/>
    </location>
</feature>
<keyword evidence="1" id="KW-1133">Transmembrane helix</keyword>